<name>A0ABR8QHI0_9CELL</name>
<dbReference type="PANTHER" id="PTHR43877">
    <property type="entry name" value="AMINOALKYLPHOSPHONATE N-ACETYLTRANSFERASE-RELATED-RELATED"/>
    <property type="match status" value="1"/>
</dbReference>
<comment type="caution">
    <text evidence="4">The sequence shown here is derived from an EMBL/GenBank/DDBJ whole genome shotgun (WGS) entry which is preliminary data.</text>
</comment>
<dbReference type="Gene3D" id="3.40.630.30">
    <property type="match status" value="1"/>
</dbReference>
<sequence length="160" mass="17224">MMLRDATGDDLDLLLDLLLEAFNWDGTPRFTRAEVVADPHTERYLAGWKRPDDFGLVATDDDGSPLGAVWARALPAATPGYGYVADDVPELGMAVARPHHGRGVGSALLAGHLEQARDLGWRAVSLSVEDGNAAARALYARHGFVTVGRNGDSDTMLREL</sequence>
<evidence type="ECO:0000256" key="1">
    <source>
        <dbReference type="ARBA" id="ARBA00022679"/>
    </source>
</evidence>
<feature type="domain" description="N-acetyltransferase" evidence="3">
    <location>
        <begin position="1"/>
        <end position="160"/>
    </location>
</feature>
<dbReference type="InterPro" id="IPR050832">
    <property type="entry name" value="Bact_Acetyltransf"/>
</dbReference>
<protein>
    <submittedName>
        <fullName evidence="4">GNAT family N-acetyltransferase</fullName>
    </submittedName>
</protein>
<evidence type="ECO:0000313" key="5">
    <source>
        <dbReference type="Proteomes" id="UP000604241"/>
    </source>
</evidence>
<dbReference type="PROSITE" id="PS51186">
    <property type="entry name" value="GNAT"/>
    <property type="match status" value="1"/>
</dbReference>
<proteinExistence type="predicted"/>
<evidence type="ECO:0000313" key="4">
    <source>
        <dbReference type="EMBL" id="MBD7919886.1"/>
    </source>
</evidence>
<dbReference type="CDD" id="cd04301">
    <property type="entry name" value="NAT_SF"/>
    <property type="match status" value="1"/>
</dbReference>
<reference evidence="4 5" key="1">
    <citation type="submission" date="2020-08" db="EMBL/GenBank/DDBJ databases">
        <title>A Genomic Blueprint of the Chicken Gut Microbiome.</title>
        <authorList>
            <person name="Gilroy R."/>
            <person name="Ravi A."/>
            <person name="Getino M."/>
            <person name="Pursley I."/>
            <person name="Horton D.L."/>
            <person name="Alikhan N.-F."/>
            <person name="Baker D."/>
            <person name="Gharbi K."/>
            <person name="Hall N."/>
            <person name="Watson M."/>
            <person name="Adriaenssens E.M."/>
            <person name="Foster-Nyarko E."/>
            <person name="Jarju S."/>
            <person name="Secka A."/>
            <person name="Antonio M."/>
            <person name="Oren A."/>
            <person name="Chaudhuri R."/>
            <person name="La Ragione R.M."/>
            <person name="Hildebrand F."/>
            <person name="Pallen M.J."/>
        </authorList>
    </citation>
    <scope>NUCLEOTIDE SEQUENCE [LARGE SCALE GENOMIC DNA]</scope>
    <source>
        <strain evidence="4 5">Sa3CUA2</strain>
    </source>
</reference>
<dbReference type="SUPFAM" id="SSF55729">
    <property type="entry name" value="Acyl-CoA N-acyltransferases (Nat)"/>
    <property type="match status" value="1"/>
</dbReference>
<dbReference type="InterPro" id="IPR016181">
    <property type="entry name" value="Acyl_CoA_acyltransferase"/>
</dbReference>
<organism evidence="4 5">
    <name type="scientific">Cellulomonas avistercoris</name>
    <dbReference type="NCBI Taxonomy" id="2762242"/>
    <lineage>
        <taxon>Bacteria</taxon>
        <taxon>Bacillati</taxon>
        <taxon>Actinomycetota</taxon>
        <taxon>Actinomycetes</taxon>
        <taxon>Micrococcales</taxon>
        <taxon>Cellulomonadaceae</taxon>
        <taxon>Cellulomonas</taxon>
    </lineage>
</organism>
<dbReference type="Proteomes" id="UP000604241">
    <property type="component" value="Unassembled WGS sequence"/>
</dbReference>
<dbReference type="InterPro" id="IPR000182">
    <property type="entry name" value="GNAT_dom"/>
</dbReference>
<keyword evidence="5" id="KW-1185">Reference proteome</keyword>
<evidence type="ECO:0000259" key="3">
    <source>
        <dbReference type="PROSITE" id="PS51186"/>
    </source>
</evidence>
<dbReference type="EMBL" id="JACSQV010000017">
    <property type="protein sequence ID" value="MBD7919886.1"/>
    <property type="molecule type" value="Genomic_DNA"/>
</dbReference>
<evidence type="ECO:0000256" key="2">
    <source>
        <dbReference type="ARBA" id="ARBA00023315"/>
    </source>
</evidence>
<keyword evidence="1" id="KW-0808">Transferase</keyword>
<gene>
    <name evidence="4" type="ORF">H9657_16565</name>
</gene>
<accession>A0ABR8QHI0</accession>
<dbReference type="Pfam" id="PF00583">
    <property type="entry name" value="Acetyltransf_1"/>
    <property type="match status" value="1"/>
</dbReference>
<keyword evidence="2" id="KW-0012">Acyltransferase</keyword>